<dbReference type="GO" id="GO:0015031">
    <property type="term" value="P:protein transport"/>
    <property type="evidence" value="ECO:0007669"/>
    <property type="project" value="InterPro"/>
</dbReference>
<comment type="caution">
    <text evidence="4">The sequence shown here is derived from an EMBL/GenBank/DDBJ whole genome shotgun (WGS) entry which is preliminary data.</text>
</comment>
<proteinExistence type="predicted"/>
<reference evidence="4 5" key="1">
    <citation type="journal article" date="2022" name="Nat. Plants">
        <title>Genomes of leafy and leafless Platanthera orchids illuminate the evolution of mycoheterotrophy.</title>
        <authorList>
            <person name="Li M.H."/>
            <person name="Liu K.W."/>
            <person name="Li Z."/>
            <person name="Lu H.C."/>
            <person name="Ye Q.L."/>
            <person name="Zhang D."/>
            <person name="Wang J.Y."/>
            <person name="Li Y.F."/>
            <person name="Zhong Z.M."/>
            <person name="Liu X."/>
            <person name="Yu X."/>
            <person name="Liu D.K."/>
            <person name="Tu X.D."/>
            <person name="Liu B."/>
            <person name="Hao Y."/>
            <person name="Liao X.Y."/>
            <person name="Jiang Y.T."/>
            <person name="Sun W.H."/>
            <person name="Chen J."/>
            <person name="Chen Y.Q."/>
            <person name="Ai Y."/>
            <person name="Zhai J.W."/>
            <person name="Wu S.S."/>
            <person name="Zhou Z."/>
            <person name="Hsiao Y.Y."/>
            <person name="Wu W.L."/>
            <person name="Chen Y.Y."/>
            <person name="Lin Y.F."/>
            <person name="Hsu J.L."/>
            <person name="Li C.Y."/>
            <person name="Wang Z.W."/>
            <person name="Zhao X."/>
            <person name="Zhong W.Y."/>
            <person name="Ma X.K."/>
            <person name="Ma L."/>
            <person name="Huang J."/>
            <person name="Chen G.Z."/>
            <person name="Huang M.Z."/>
            <person name="Huang L."/>
            <person name="Peng D.H."/>
            <person name="Luo Y.B."/>
            <person name="Zou S.Q."/>
            <person name="Chen S.P."/>
            <person name="Lan S."/>
            <person name="Tsai W.C."/>
            <person name="Van de Peer Y."/>
            <person name="Liu Z.J."/>
        </authorList>
    </citation>
    <scope>NUCLEOTIDE SEQUENCE [LARGE SCALE GENOMIC DNA]</scope>
    <source>
        <strain evidence="4">Lor287</strain>
    </source>
</reference>
<organism evidence="4 5">
    <name type="scientific">Platanthera zijinensis</name>
    <dbReference type="NCBI Taxonomy" id="2320716"/>
    <lineage>
        <taxon>Eukaryota</taxon>
        <taxon>Viridiplantae</taxon>
        <taxon>Streptophyta</taxon>
        <taxon>Embryophyta</taxon>
        <taxon>Tracheophyta</taxon>
        <taxon>Spermatophyta</taxon>
        <taxon>Magnoliopsida</taxon>
        <taxon>Liliopsida</taxon>
        <taxon>Asparagales</taxon>
        <taxon>Orchidaceae</taxon>
        <taxon>Orchidoideae</taxon>
        <taxon>Orchideae</taxon>
        <taxon>Orchidinae</taxon>
        <taxon>Platanthera</taxon>
    </lineage>
</organism>
<evidence type="ECO:0000256" key="1">
    <source>
        <dbReference type="ARBA" id="ARBA00023110"/>
    </source>
</evidence>
<feature type="domain" description="Trigger factor C-terminal" evidence="3">
    <location>
        <begin position="246"/>
        <end position="307"/>
    </location>
</feature>
<dbReference type="SUPFAM" id="SSF109998">
    <property type="entry name" value="Triger factor/SurA peptide-binding domain-like"/>
    <property type="match status" value="1"/>
</dbReference>
<evidence type="ECO:0000313" key="4">
    <source>
        <dbReference type="EMBL" id="KAK8930638.1"/>
    </source>
</evidence>
<dbReference type="Gene3D" id="1.10.3120.10">
    <property type="entry name" value="Trigger factor, C-terminal domain"/>
    <property type="match status" value="1"/>
</dbReference>
<dbReference type="GO" id="GO:0003755">
    <property type="term" value="F:peptidyl-prolyl cis-trans isomerase activity"/>
    <property type="evidence" value="ECO:0007669"/>
    <property type="project" value="UniProtKB-KW"/>
</dbReference>
<dbReference type="InterPro" id="IPR037041">
    <property type="entry name" value="Trigger_fac_C_sf"/>
</dbReference>
<dbReference type="InterPro" id="IPR027304">
    <property type="entry name" value="Trigger_fact/SurA_dom_sf"/>
</dbReference>
<dbReference type="InterPro" id="IPR008880">
    <property type="entry name" value="Trigger_fac_C"/>
</dbReference>
<evidence type="ECO:0000313" key="5">
    <source>
        <dbReference type="Proteomes" id="UP001418222"/>
    </source>
</evidence>
<keyword evidence="1" id="KW-0697">Rotamase</keyword>
<dbReference type="GO" id="GO:0006457">
    <property type="term" value="P:protein folding"/>
    <property type="evidence" value="ECO:0007669"/>
    <property type="project" value="InterPro"/>
</dbReference>
<accession>A0AAP0G0A0</accession>
<dbReference type="AlphaFoldDB" id="A0AAP0G0A0"/>
<evidence type="ECO:0000256" key="2">
    <source>
        <dbReference type="ARBA" id="ARBA00023235"/>
    </source>
</evidence>
<sequence length="342" mass="38136">MGKCAPRTQPKLAYQCGTERASGMSTEDIAKPPLEVRHSLNTWKWFSRWVDLCIPVSFAFRSENEVRNRHDGVRIYGGKAVTVVFMRLKSLSWHRSGLLGAPDRSFPRKIRVAHHASPPSSGIPRIHLPHRFNRLHLPRRSSPPSPPLLLAPISSATSIASIFRRSSPPSPPPLPLLFHWRNNISTLATPATASSSTKNPRTSHLACIRRPGFYSFPMVECKELFYRDLPELDDSLAETLLPGSSSLNQVRESLLQRCKEVEHISIEQATDNAILDQLSKIVEVVVPQSLFEEQGRELYGAKLLQLQALSPWPGCPHAQPAAALSAGFPPKMEYVTTVSHKD</sequence>
<protein>
    <submittedName>
        <fullName evidence="4">Trigger factor-like protein TIG</fullName>
    </submittedName>
</protein>
<name>A0AAP0G0A0_9ASPA</name>
<keyword evidence="2" id="KW-0413">Isomerase</keyword>
<evidence type="ECO:0000259" key="3">
    <source>
        <dbReference type="Pfam" id="PF05698"/>
    </source>
</evidence>
<dbReference type="EMBL" id="JBBWWQ010000014">
    <property type="protein sequence ID" value="KAK8930638.1"/>
    <property type="molecule type" value="Genomic_DNA"/>
</dbReference>
<dbReference type="Proteomes" id="UP001418222">
    <property type="component" value="Unassembled WGS sequence"/>
</dbReference>
<gene>
    <name evidence="4" type="primary">TIG</name>
    <name evidence="4" type="ORF">KSP39_PZI016163</name>
</gene>
<keyword evidence="5" id="KW-1185">Reference proteome</keyword>
<dbReference type="Pfam" id="PF05698">
    <property type="entry name" value="Trigger_C"/>
    <property type="match status" value="1"/>
</dbReference>